<dbReference type="RefSeq" id="WP_128768608.1">
    <property type="nucleotide sequence ID" value="NZ_RXOC01000003.1"/>
</dbReference>
<evidence type="ECO:0000313" key="2">
    <source>
        <dbReference type="Proteomes" id="UP000290848"/>
    </source>
</evidence>
<gene>
    <name evidence="1" type="ORF">EKH83_06670</name>
</gene>
<name>A0A4Q0MDZ4_9SPHI</name>
<sequence length="376" mass="43417">MKKYLLLIVALVFAFFVKAQLPNDSLEYRIRPDSLRTGELHLSIHNFNFLRNYEFFNDFQDGYTLYGAQLEPQLVYYAHPKLSVMAGIHLRKDFGGNGIYRTYPLFSIKYQSGNTALINGVLEGNTQHRFIEPLYDFERKITNPVEYGTQVVINKPSLFLDAFINWNNMIYKPSGEQEELFAGGSADITIRQNEKMKLSLPLQVLAFHQGGQIDTIDKPLKTLLNYSTGIKLKLRTGEGFITEFNTENYFVGFKDNSSVNQYPFSDGKALFLNAGVKSRYGSLIVSYWNGNKYASSAGMPIYQSVSNKIGMEGYSENKRELLILRYAYQKELVPHFYLDFRIEPVFDLKSPGSNQMDFYHSLFLVYKQDFRLIKRK</sequence>
<evidence type="ECO:0000313" key="1">
    <source>
        <dbReference type="EMBL" id="RXF71363.1"/>
    </source>
</evidence>
<organism evidence="1 2">
    <name type="scientific">Arcticibacter tournemirensis</name>
    <dbReference type="NCBI Taxonomy" id="699437"/>
    <lineage>
        <taxon>Bacteria</taxon>
        <taxon>Pseudomonadati</taxon>
        <taxon>Bacteroidota</taxon>
        <taxon>Sphingobacteriia</taxon>
        <taxon>Sphingobacteriales</taxon>
        <taxon>Sphingobacteriaceae</taxon>
        <taxon>Arcticibacter</taxon>
    </lineage>
</organism>
<comment type="caution">
    <text evidence="1">The sequence shown here is derived from an EMBL/GenBank/DDBJ whole genome shotgun (WGS) entry which is preliminary data.</text>
</comment>
<proteinExistence type="predicted"/>
<reference evidence="1 2" key="1">
    <citation type="submission" date="2018-12" db="EMBL/GenBank/DDBJ databases">
        <title>The Draft Genome Sequence of the Soil Bacterium Pedobacter tournemirensis R1.</title>
        <authorList>
            <person name="He J."/>
        </authorList>
    </citation>
    <scope>NUCLEOTIDE SEQUENCE [LARGE SCALE GENOMIC DNA]</scope>
    <source>
        <strain evidence="1 2">R1</strain>
    </source>
</reference>
<evidence type="ECO:0008006" key="3">
    <source>
        <dbReference type="Google" id="ProtNLM"/>
    </source>
</evidence>
<dbReference type="AlphaFoldDB" id="A0A4Q0MDZ4"/>
<protein>
    <recommendedName>
        <fullName evidence="3">Porin</fullName>
    </recommendedName>
</protein>
<dbReference type="Proteomes" id="UP000290848">
    <property type="component" value="Unassembled WGS sequence"/>
</dbReference>
<accession>A0A4Q0MDZ4</accession>
<dbReference type="EMBL" id="RXOC01000003">
    <property type="protein sequence ID" value="RXF71363.1"/>
    <property type="molecule type" value="Genomic_DNA"/>
</dbReference>